<accession>A0A254TGA6</accession>
<name>A0A254TGA6_9BURK</name>
<proteinExistence type="predicted"/>
<sequence>MRTPNALSLLKDGELCIVTTKDGEREMRWNLASWCFTYTTAGTPLVCPYDEIEEWRPAAIQSSRRPPV</sequence>
<dbReference type="EMBL" id="LSTO01000001">
    <property type="protein sequence ID" value="OWW21660.1"/>
    <property type="molecule type" value="Genomic_DNA"/>
</dbReference>
<comment type="caution">
    <text evidence="1">The sequence shown here is derived from an EMBL/GenBank/DDBJ whole genome shotgun (WGS) entry which is preliminary data.</text>
</comment>
<gene>
    <name evidence="1" type="ORF">AYR66_21395</name>
</gene>
<reference evidence="1 2" key="1">
    <citation type="submission" date="2016-02" db="EMBL/GenBank/DDBJ databases">
        <authorList>
            <person name="Wen L."/>
            <person name="He K."/>
            <person name="Yang H."/>
        </authorList>
    </citation>
    <scope>NUCLEOTIDE SEQUENCE [LARGE SCALE GENOMIC DNA]</scope>
    <source>
        <strain evidence="1 2">TSA40</strain>
    </source>
</reference>
<keyword evidence="2" id="KW-1185">Reference proteome</keyword>
<dbReference type="OrthoDB" id="8780328at2"/>
<dbReference type="Proteomes" id="UP000197535">
    <property type="component" value="Unassembled WGS sequence"/>
</dbReference>
<dbReference type="RefSeq" id="WP_088708511.1">
    <property type="nucleotide sequence ID" value="NZ_LSTO01000001.1"/>
</dbReference>
<evidence type="ECO:0000313" key="2">
    <source>
        <dbReference type="Proteomes" id="UP000197535"/>
    </source>
</evidence>
<dbReference type="AlphaFoldDB" id="A0A254TGA6"/>
<organism evidence="1 2">
    <name type="scientific">Noviherbaspirillum denitrificans</name>
    <dbReference type="NCBI Taxonomy" id="1968433"/>
    <lineage>
        <taxon>Bacteria</taxon>
        <taxon>Pseudomonadati</taxon>
        <taxon>Pseudomonadota</taxon>
        <taxon>Betaproteobacteria</taxon>
        <taxon>Burkholderiales</taxon>
        <taxon>Oxalobacteraceae</taxon>
        <taxon>Noviherbaspirillum</taxon>
    </lineage>
</organism>
<evidence type="ECO:0000313" key="1">
    <source>
        <dbReference type="EMBL" id="OWW21660.1"/>
    </source>
</evidence>
<protein>
    <submittedName>
        <fullName evidence="1">Uncharacterized protein</fullName>
    </submittedName>
</protein>